<keyword evidence="7" id="KW-1185">Reference proteome</keyword>
<keyword evidence="6" id="KW-0418">Kinase</keyword>
<reference evidence="6" key="2">
    <citation type="submission" date="2023-05" db="EMBL/GenBank/DDBJ databases">
        <authorList>
            <consortium name="Lawrence Berkeley National Laboratory"/>
            <person name="Steindorff A."/>
            <person name="Hensen N."/>
            <person name="Bonometti L."/>
            <person name="Westerberg I."/>
            <person name="Brannstrom I.O."/>
            <person name="Guillou S."/>
            <person name="Cros-Aarteil S."/>
            <person name="Calhoun S."/>
            <person name="Haridas S."/>
            <person name="Kuo A."/>
            <person name="Mondo S."/>
            <person name="Pangilinan J."/>
            <person name="Riley R."/>
            <person name="Labutti K."/>
            <person name="Andreopoulos B."/>
            <person name="Lipzen A."/>
            <person name="Chen C."/>
            <person name="Yanf M."/>
            <person name="Daum C."/>
            <person name="Ng V."/>
            <person name="Clum A."/>
            <person name="Ohm R."/>
            <person name="Martin F."/>
            <person name="Silar P."/>
            <person name="Natvig D."/>
            <person name="Lalanne C."/>
            <person name="Gautier V."/>
            <person name="Ament-Velasquez S.L."/>
            <person name="Kruys A."/>
            <person name="Hutchinson M.I."/>
            <person name="Powell A.J."/>
            <person name="Barry K."/>
            <person name="Miller A.N."/>
            <person name="Grigoriev I.V."/>
            <person name="Debuchy R."/>
            <person name="Gladieux P."/>
            <person name="Thoren M.H."/>
            <person name="Johannesson H."/>
        </authorList>
    </citation>
    <scope>NUCLEOTIDE SEQUENCE</scope>
    <source>
        <strain evidence="6">PSN309</strain>
    </source>
</reference>
<evidence type="ECO:0000313" key="6">
    <source>
        <dbReference type="EMBL" id="KAK4182692.1"/>
    </source>
</evidence>
<dbReference type="PROSITE" id="PS00108">
    <property type="entry name" value="PROTEIN_KINASE_ST"/>
    <property type="match status" value="1"/>
</dbReference>
<evidence type="ECO:0000313" key="7">
    <source>
        <dbReference type="Proteomes" id="UP001302126"/>
    </source>
</evidence>
<organism evidence="6 7">
    <name type="scientific">Podospora australis</name>
    <dbReference type="NCBI Taxonomy" id="1536484"/>
    <lineage>
        <taxon>Eukaryota</taxon>
        <taxon>Fungi</taxon>
        <taxon>Dikarya</taxon>
        <taxon>Ascomycota</taxon>
        <taxon>Pezizomycotina</taxon>
        <taxon>Sordariomycetes</taxon>
        <taxon>Sordariomycetidae</taxon>
        <taxon>Sordariales</taxon>
        <taxon>Podosporaceae</taxon>
        <taxon>Podospora</taxon>
    </lineage>
</organism>
<evidence type="ECO:0000256" key="2">
    <source>
        <dbReference type="ARBA" id="ARBA00022448"/>
    </source>
</evidence>
<dbReference type="PROSITE" id="PS50011">
    <property type="entry name" value="PROTEIN_KINASE_DOM"/>
    <property type="match status" value="1"/>
</dbReference>
<dbReference type="PANTHER" id="PTHR24348">
    <property type="entry name" value="SERINE/THREONINE-PROTEIN KINASE UNC-51-RELATED"/>
    <property type="match status" value="1"/>
</dbReference>
<protein>
    <recommendedName>
        <fullName evidence="4">Autophagy-related protein 1</fullName>
    </recommendedName>
</protein>
<dbReference type="EMBL" id="MU864622">
    <property type="protein sequence ID" value="KAK4182692.1"/>
    <property type="molecule type" value="Genomic_DNA"/>
</dbReference>
<keyword evidence="6" id="KW-0808">Transferase</keyword>
<dbReference type="InterPro" id="IPR008271">
    <property type="entry name" value="Ser/Thr_kinase_AS"/>
</dbReference>
<evidence type="ECO:0000256" key="1">
    <source>
        <dbReference type="ARBA" id="ARBA00004623"/>
    </source>
</evidence>
<proteinExistence type="predicted"/>
<gene>
    <name evidence="6" type="ORF">QBC35DRAFT_348446</name>
</gene>
<dbReference type="AlphaFoldDB" id="A0AAN7AEA7"/>
<evidence type="ECO:0000256" key="4">
    <source>
        <dbReference type="ARBA" id="ARBA00030237"/>
    </source>
</evidence>
<dbReference type="Proteomes" id="UP001302126">
    <property type="component" value="Unassembled WGS sequence"/>
</dbReference>
<sequence length="170" mass="19665">EEYNLFSFLATAQKLDIDMLPIEWESSIVGLGGTARIHEKFSNSITSLAFKRIHPDDIRSKPQEHIFRMLITEIMVLKHPVLSMHANVVSLEGICWDISTHDHRPWPVLVFEKTEFGDLTRFSRLPLGREMGIEQRLRLCLDIAKAIKDMHSHDIIHGDLKPDNILIFRD</sequence>
<dbReference type="Pfam" id="PF00069">
    <property type="entry name" value="Pkinase"/>
    <property type="match status" value="1"/>
</dbReference>
<name>A0AAN7AEA7_9PEZI</name>
<feature type="domain" description="Protein kinase" evidence="5">
    <location>
        <begin position="23"/>
        <end position="170"/>
    </location>
</feature>
<dbReference type="GO" id="GO:0006914">
    <property type="term" value="P:autophagy"/>
    <property type="evidence" value="ECO:0007669"/>
    <property type="project" value="UniProtKB-KW"/>
</dbReference>
<evidence type="ECO:0000256" key="3">
    <source>
        <dbReference type="ARBA" id="ARBA00023006"/>
    </source>
</evidence>
<dbReference type="InterPro" id="IPR000719">
    <property type="entry name" value="Prot_kinase_dom"/>
</dbReference>
<accession>A0AAN7AEA7</accession>
<comment type="subcellular location">
    <subcellularLocation>
        <location evidence="1">Preautophagosomal structure membrane</location>
        <topology evidence="1">Peripheral membrane protein</topology>
    </subcellularLocation>
</comment>
<dbReference type="Gene3D" id="1.10.510.10">
    <property type="entry name" value="Transferase(Phosphotransferase) domain 1"/>
    <property type="match status" value="1"/>
</dbReference>
<reference evidence="6" key="1">
    <citation type="journal article" date="2023" name="Mol. Phylogenet. Evol.">
        <title>Genome-scale phylogeny and comparative genomics of the fungal order Sordariales.</title>
        <authorList>
            <person name="Hensen N."/>
            <person name="Bonometti L."/>
            <person name="Westerberg I."/>
            <person name="Brannstrom I.O."/>
            <person name="Guillou S."/>
            <person name="Cros-Aarteil S."/>
            <person name="Calhoun S."/>
            <person name="Haridas S."/>
            <person name="Kuo A."/>
            <person name="Mondo S."/>
            <person name="Pangilinan J."/>
            <person name="Riley R."/>
            <person name="LaButti K."/>
            <person name="Andreopoulos B."/>
            <person name="Lipzen A."/>
            <person name="Chen C."/>
            <person name="Yan M."/>
            <person name="Daum C."/>
            <person name="Ng V."/>
            <person name="Clum A."/>
            <person name="Steindorff A."/>
            <person name="Ohm R.A."/>
            <person name="Martin F."/>
            <person name="Silar P."/>
            <person name="Natvig D.O."/>
            <person name="Lalanne C."/>
            <person name="Gautier V."/>
            <person name="Ament-Velasquez S.L."/>
            <person name="Kruys A."/>
            <person name="Hutchinson M.I."/>
            <person name="Powell A.J."/>
            <person name="Barry K."/>
            <person name="Miller A.N."/>
            <person name="Grigoriev I.V."/>
            <person name="Debuchy R."/>
            <person name="Gladieux P."/>
            <person name="Hiltunen Thoren M."/>
            <person name="Johannesson H."/>
        </authorList>
    </citation>
    <scope>NUCLEOTIDE SEQUENCE</scope>
    <source>
        <strain evidence="6">PSN309</strain>
    </source>
</reference>
<evidence type="ECO:0000259" key="5">
    <source>
        <dbReference type="PROSITE" id="PS50011"/>
    </source>
</evidence>
<dbReference type="InterPro" id="IPR045269">
    <property type="entry name" value="Atg1-like"/>
</dbReference>
<keyword evidence="3" id="KW-0072">Autophagy</keyword>
<dbReference type="SUPFAM" id="SSF56112">
    <property type="entry name" value="Protein kinase-like (PK-like)"/>
    <property type="match status" value="1"/>
</dbReference>
<dbReference type="GO" id="GO:0004674">
    <property type="term" value="F:protein serine/threonine kinase activity"/>
    <property type="evidence" value="ECO:0007669"/>
    <property type="project" value="InterPro"/>
</dbReference>
<dbReference type="InterPro" id="IPR011009">
    <property type="entry name" value="Kinase-like_dom_sf"/>
</dbReference>
<keyword evidence="2" id="KW-0813">Transport</keyword>
<feature type="non-terminal residue" evidence="6">
    <location>
        <position position="170"/>
    </location>
</feature>
<dbReference type="GO" id="GO:0034045">
    <property type="term" value="C:phagophore assembly site membrane"/>
    <property type="evidence" value="ECO:0007669"/>
    <property type="project" value="UniProtKB-SubCell"/>
</dbReference>
<comment type="caution">
    <text evidence="6">The sequence shown here is derived from an EMBL/GenBank/DDBJ whole genome shotgun (WGS) entry which is preliminary data.</text>
</comment>
<dbReference type="GO" id="GO:0005524">
    <property type="term" value="F:ATP binding"/>
    <property type="evidence" value="ECO:0007669"/>
    <property type="project" value="InterPro"/>
</dbReference>
<dbReference type="GO" id="GO:0010506">
    <property type="term" value="P:regulation of autophagy"/>
    <property type="evidence" value="ECO:0007669"/>
    <property type="project" value="InterPro"/>
</dbReference>
<feature type="non-terminal residue" evidence="6">
    <location>
        <position position="1"/>
    </location>
</feature>